<evidence type="ECO:0000313" key="4">
    <source>
        <dbReference type="Proteomes" id="UP000004995"/>
    </source>
</evidence>
<proteinExistence type="predicted"/>
<dbReference type="Proteomes" id="UP000004995">
    <property type="component" value="Unassembled WGS sequence"/>
</dbReference>
<dbReference type="EMBL" id="AGNK02005903">
    <property type="status" value="NOT_ANNOTATED_CDS"/>
    <property type="molecule type" value="Genomic_DNA"/>
</dbReference>
<sequence>MAAIGWPAARVHERGARAKGGFTPRRKAPEGGGSRARVGRSGCQRGWQARPACTRRACGCTVGKKKKGEQGVRLALGPAWQGERKIGRAGASERLAGVAWLGRPAGPGGEGLGEEGWVVCRAFKKRTAHPPRSVAGAWDPSYSYYHHDPILAGAARFKQESPELDGAASAASSLLQYSSRLAVAELPQLESPPLPNQGSHRAPADGGEGDYSAAATTDWRALDRFVASQLTPDEEHATEQQEYCGKPLGTHAGDSGEDATDMVALLLLDGAVRHEEAGLLGSVADPAVCLHKNAARCGGHQEP</sequence>
<protein>
    <recommendedName>
        <fullName evidence="5">NAC domain-containing protein</fullName>
    </recommendedName>
</protein>
<feature type="region of interest" description="Disordered" evidence="1">
    <location>
        <begin position="1"/>
        <end position="45"/>
    </location>
</feature>
<dbReference type="OrthoDB" id="668305at2759"/>
<evidence type="ECO:0008006" key="5">
    <source>
        <dbReference type="Google" id="ProtNLM"/>
    </source>
</evidence>
<feature type="region of interest" description="Disordered" evidence="1">
    <location>
        <begin position="189"/>
        <end position="212"/>
    </location>
</feature>
<dbReference type="Gramene" id="KQK90192">
    <property type="protein sequence ID" value="KQK90192"/>
    <property type="gene ID" value="SETIT_040220mg"/>
</dbReference>
<evidence type="ECO:0000313" key="3">
    <source>
        <dbReference type="EnsemblPlants" id="KQK90192"/>
    </source>
</evidence>
<gene>
    <name evidence="2" type="ORF">SETIT_9G345000v2</name>
</gene>
<accession>K4AMS4</accession>
<dbReference type="STRING" id="4555.K4AMS4"/>
<name>K4AMS4_SETIT</name>
<reference evidence="2 4" key="1">
    <citation type="journal article" date="2012" name="Nat. Biotechnol.">
        <title>Reference genome sequence of the model plant Setaria.</title>
        <authorList>
            <person name="Bennetzen J.L."/>
            <person name="Schmutz J."/>
            <person name="Wang H."/>
            <person name="Percifield R."/>
            <person name="Hawkins J."/>
            <person name="Pontaroli A.C."/>
            <person name="Estep M."/>
            <person name="Feng L."/>
            <person name="Vaughn J.N."/>
            <person name="Grimwood J."/>
            <person name="Jenkins J."/>
            <person name="Barry K."/>
            <person name="Lindquist E."/>
            <person name="Hellsten U."/>
            <person name="Deshpande S."/>
            <person name="Wang X."/>
            <person name="Wu X."/>
            <person name="Mitros T."/>
            <person name="Triplett J."/>
            <person name="Yang X."/>
            <person name="Ye C.Y."/>
            <person name="Mauro-Herrera M."/>
            <person name="Wang L."/>
            <person name="Li P."/>
            <person name="Sharma M."/>
            <person name="Sharma R."/>
            <person name="Ronald P.C."/>
            <person name="Panaud O."/>
            <person name="Kellogg E.A."/>
            <person name="Brutnell T.P."/>
            <person name="Doust A.N."/>
            <person name="Tuskan G.A."/>
            <person name="Rokhsar D."/>
            <person name="Devos K.M."/>
        </authorList>
    </citation>
    <scope>NUCLEOTIDE SEQUENCE [LARGE SCALE GENOMIC DNA]</scope>
    <source>
        <strain evidence="4">cv. Yugu1</strain>
        <strain evidence="2">Yugu1</strain>
    </source>
</reference>
<reference evidence="3" key="3">
    <citation type="submission" date="2018-08" db="UniProtKB">
        <authorList>
            <consortium name="EnsemblPlants"/>
        </authorList>
    </citation>
    <scope>IDENTIFICATION</scope>
    <source>
        <strain evidence="3">Yugu1</strain>
    </source>
</reference>
<organism evidence="3 4">
    <name type="scientific">Setaria italica</name>
    <name type="common">Foxtail millet</name>
    <name type="synonym">Panicum italicum</name>
    <dbReference type="NCBI Taxonomy" id="4555"/>
    <lineage>
        <taxon>Eukaryota</taxon>
        <taxon>Viridiplantae</taxon>
        <taxon>Streptophyta</taxon>
        <taxon>Embryophyta</taxon>
        <taxon>Tracheophyta</taxon>
        <taxon>Spermatophyta</taxon>
        <taxon>Magnoliopsida</taxon>
        <taxon>Liliopsida</taxon>
        <taxon>Poales</taxon>
        <taxon>Poaceae</taxon>
        <taxon>PACMAD clade</taxon>
        <taxon>Panicoideae</taxon>
        <taxon>Panicodae</taxon>
        <taxon>Paniceae</taxon>
        <taxon>Cenchrinae</taxon>
        <taxon>Setaria</taxon>
    </lineage>
</organism>
<dbReference type="EnsemblPlants" id="KQK90192">
    <property type="protein sequence ID" value="KQK90192"/>
    <property type="gene ID" value="SETIT_040220mg"/>
</dbReference>
<dbReference type="eggNOG" id="ENOG502QQGU">
    <property type="taxonomic scope" value="Eukaryota"/>
</dbReference>
<evidence type="ECO:0000313" key="2">
    <source>
        <dbReference type="EMBL" id="RCV44076.1"/>
    </source>
</evidence>
<reference evidence="2" key="2">
    <citation type="submission" date="2015-07" db="EMBL/GenBank/DDBJ databases">
        <authorList>
            <person name="Noorani M."/>
        </authorList>
    </citation>
    <scope>NUCLEOTIDE SEQUENCE</scope>
    <source>
        <strain evidence="2">Yugu1</strain>
    </source>
</reference>
<evidence type="ECO:0000256" key="1">
    <source>
        <dbReference type="SAM" id="MobiDB-lite"/>
    </source>
</evidence>
<dbReference type="EMBL" id="CM003536">
    <property type="protein sequence ID" value="RCV44076.1"/>
    <property type="molecule type" value="Genomic_DNA"/>
</dbReference>
<dbReference type="HOGENOM" id="CLU_919522_0_0_1"/>
<keyword evidence="4" id="KW-1185">Reference proteome</keyword>
<dbReference type="AlphaFoldDB" id="K4AMS4"/>